<dbReference type="GO" id="GO:0051213">
    <property type="term" value="F:dioxygenase activity"/>
    <property type="evidence" value="ECO:0007669"/>
    <property type="project" value="UniProtKB-KW"/>
</dbReference>
<keyword evidence="1" id="KW-0560">Oxidoreductase</keyword>
<name>A0ABW2C4I5_9PSEU</name>
<protein>
    <submittedName>
        <fullName evidence="1">Phytanoyl-CoA dioxygenase family protein</fullName>
    </submittedName>
</protein>
<dbReference type="EMBL" id="JBHSXX010000001">
    <property type="protein sequence ID" value="MFC6868934.1"/>
    <property type="molecule type" value="Genomic_DNA"/>
</dbReference>
<reference evidence="2" key="1">
    <citation type="journal article" date="2019" name="Int. J. Syst. Evol. Microbiol.">
        <title>The Global Catalogue of Microorganisms (GCM) 10K type strain sequencing project: providing services to taxonomists for standard genome sequencing and annotation.</title>
        <authorList>
            <consortium name="The Broad Institute Genomics Platform"/>
            <consortium name="The Broad Institute Genome Sequencing Center for Infectious Disease"/>
            <person name="Wu L."/>
            <person name="Ma J."/>
        </authorList>
    </citation>
    <scope>NUCLEOTIDE SEQUENCE [LARGE SCALE GENOMIC DNA]</scope>
    <source>
        <strain evidence="2">KCTC 32255</strain>
    </source>
</reference>
<accession>A0ABW2C4I5</accession>
<evidence type="ECO:0000313" key="1">
    <source>
        <dbReference type="EMBL" id="MFC6868934.1"/>
    </source>
</evidence>
<gene>
    <name evidence="1" type="ORF">ACFQGD_17465</name>
</gene>
<organism evidence="1 2">
    <name type="scientific">Haloechinothrix salitolerans</name>
    <dbReference type="NCBI Taxonomy" id="926830"/>
    <lineage>
        <taxon>Bacteria</taxon>
        <taxon>Bacillati</taxon>
        <taxon>Actinomycetota</taxon>
        <taxon>Actinomycetes</taxon>
        <taxon>Pseudonocardiales</taxon>
        <taxon>Pseudonocardiaceae</taxon>
        <taxon>Haloechinothrix</taxon>
    </lineage>
</organism>
<comment type="caution">
    <text evidence="1">The sequence shown here is derived from an EMBL/GenBank/DDBJ whole genome shotgun (WGS) entry which is preliminary data.</text>
</comment>
<sequence length="292" mass="33129">MTASIHAIDVDFPRTGLLRPVSDEERAAYERDGAAIVRGVIAPDWIEYMREAVTRLLDSPDPSSQNYADDGDPRFFSLTFPWLFDDAFKAWAIHGPLKDIAHQVMTDARSITFFYDQVFVKEPGATKATPWHQDLPFLPVTGEQQIRLWVPFDTVTADGGAIHYLRGSHKWNVIYHPIGFKDIPIITDTYVKSPYEDMPDFEAEYDSYDWLIAEAEPGDVLLHHPRTVHGSLGNKTNNYRRAVTSFYVGDKATWNPHPANMFHNKSLTGHVTAPDLTPGAPLECEMFPRVWP</sequence>
<evidence type="ECO:0000313" key="2">
    <source>
        <dbReference type="Proteomes" id="UP001596337"/>
    </source>
</evidence>
<dbReference type="RefSeq" id="WP_345403156.1">
    <property type="nucleotide sequence ID" value="NZ_BAABLA010000113.1"/>
</dbReference>
<dbReference type="PANTHER" id="PTHR20883">
    <property type="entry name" value="PHYTANOYL-COA DIOXYGENASE DOMAIN CONTAINING 1"/>
    <property type="match status" value="1"/>
</dbReference>
<dbReference type="Pfam" id="PF05721">
    <property type="entry name" value="PhyH"/>
    <property type="match status" value="1"/>
</dbReference>
<dbReference type="InterPro" id="IPR008775">
    <property type="entry name" value="Phytyl_CoA_dOase-like"/>
</dbReference>
<dbReference type="Proteomes" id="UP001596337">
    <property type="component" value="Unassembled WGS sequence"/>
</dbReference>
<dbReference type="SUPFAM" id="SSF51197">
    <property type="entry name" value="Clavaminate synthase-like"/>
    <property type="match status" value="1"/>
</dbReference>
<dbReference type="PANTHER" id="PTHR20883:SF49">
    <property type="entry name" value="PHYTANOYL-COA DIOXYGENASE"/>
    <property type="match status" value="1"/>
</dbReference>
<proteinExistence type="predicted"/>
<keyword evidence="1" id="KW-0223">Dioxygenase</keyword>
<dbReference type="Gene3D" id="2.60.120.620">
    <property type="entry name" value="q2cbj1_9rhob like domain"/>
    <property type="match status" value="1"/>
</dbReference>
<keyword evidence="2" id="KW-1185">Reference proteome</keyword>